<name>A0A6L6QC74_9BURK</name>
<evidence type="ECO:0000313" key="1">
    <source>
        <dbReference type="EMBL" id="MTW09377.1"/>
    </source>
</evidence>
<accession>A0A6L6QC74</accession>
<dbReference type="EMBL" id="WNKX01000001">
    <property type="protein sequence ID" value="MTW09377.1"/>
    <property type="molecule type" value="Genomic_DNA"/>
</dbReference>
<protein>
    <submittedName>
        <fullName evidence="1">Uncharacterized protein</fullName>
    </submittedName>
</protein>
<proteinExistence type="predicted"/>
<comment type="caution">
    <text evidence="1">The sequence shown here is derived from an EMBL/GenBank/DDBJ whole genome shotgun (WGS) entry which is preliminary data.</text>
</comment>
<dbReference type="AlphaFoldDB" id="A0A6L6QC74"/>
<reference evidence="1 2" key="1">
    <citation type="submission" date="2019-11" db="EMBL/GenBank/DDBJ databases">
        <title>Type strains purchased from KCTC, JCM and DSMZ.</title>
        <authorList>
            <person name="Lu H."/>
        </authorList>
    </citation>
    <scope>NUCLEOTIDE SEQUENCE [LARGE SCALE GENOMIC DNA]</scope>
    <source>
        <strain evidence="1 2">JCM 31587</strain>
    </source>
</reference>
<gene>
    <name evidence="1" type="ORF">GM658_02085</name>
</gene>
<keyword evidence="2" id="KW-1185">Reference proteome</keyword>
<dbReference type="Proteomes" id="UP000472320">
    <property type="component" value="Unassembled WGS sequence"/>
</dbReference>
<organism evidence="1 2">
    <name type="scientific">Massilia eburnea</name>
    <dbReference type="NCBI Taxonomy" id="1776165"/>
    <lineage>
        <taxon>Bacteria</taxon>
        <taxon>Pseudomonadati</taxon>
        <taxon>Pseudomonadota</taxon>
        <taxon>Betaproteobacteria</taxon>
        <taxon>Burkholderiales</taxon>
        <taxon>Oxalobacteraceae</taxon>
        <taxon>Telluria group</taxon>
        <taxon>Massilia</taxon>
    </lineage>
</organism>
<dbReference type="RefSeq" id="WP_155452341.1">
    <property type="nucleotide sequence ID" value="NZ_WNKX01000001.1"/>
</dbReference>
<dbReference type="OrthoDB" id="9831096at2"/>
<sequence>MSKQFKDARRVMLVYVLETRLEEKLLKEMTGKRSDVGSDDEAVKLVSAGYQVIEDYKGERTYTPRLLDLLGIGTGYVGLTPGVYYLVILGDVEPNETKEMRIVDSCQVPLQHYRFKVPDFQKRLDEVRELSKEKSELLQITH</sequence>
<evidence type="ECO:0000313" key="2">
    <source>
        <dbReference type="Proteomes" id="UP000472320"/>
    </source>
</evidence>